<dbReference type="EMBL" id="JADBGQ010000010">
    <property type="protein sequence ID" value="KAG5375231.1"/>
    <property type="molecule type" value="Genomic_DNA"/>
</dbReference>
<protein>
    <submittedName>
        <fullName evidence="1">Uncharacterized protein</fullName>
    </submittedName>
</protein>
<reference evidence="1 2" key="1">
    <citation type="submission" date="2021-03" db="EMBL/GenBank/DDBJ databases">
        <authorList>
            <person name="King G.J."/>
            <person name="Bancroft I."/>
            <person name="Baten A."/>
            <person name="Bloomfield J."/>
            <person name="Borpatragohain P."/>
            <person name="He Z."/>
            <person name="Irish N."/>
            <person name="Irwin J."/>
            <person name="Liu K."/>
            <person name="Mauleon R.P."/>
            <person name="Moore J."/>
            <person name="Morris R."/>
            <person name="Ostergaard L."/>
            <person name="Wang B."/>
            <person name="Wells R."/>
        </authorList>
    </citation>
    <scope>NUCLEOTIDE SEQUENCE [LARGE SCALE GENOMIC DNA]</scope>
    <source>
        <strain evidence="1">R-o-18</strain>
        <tissue evidence="1">Leaf</tissue>
    </source>
</reference>
<keyword evidence="2" id="KW-1185">Reference proteome</keyword>
<name>A0ABQ7KQ45_BRACM</name>
<sequence length="84" mass="9480">SFYKFLPKTNDHILHQASREEHQGGFLAVVISRSCPDTKDPQVSFCFKRKSSLTAIFHGAINIYVLSINPSRPSHPLAKLERVT</sequence>
<proteinExistence type="predicted"/>
<comment type="caution">
    <text evidence="1">The sequence shown here is derived from an EMBL/GenBank/DDBJ whole genome shotgun (WGS) entry which is preliminary data.</text>
</comment>
<gene>
    <name evidence="1" type="primary">A10p014040.1_BraROA</name>
    <name evidence="1" type="ORF">IGI04_039827</name>
</gene>
<organism evidence="1 2">
    <name type="scientific">Brassica rapa subsp. trilocularis</name>
    <dbReference type="NCBI Taxonomy" id="1813537"/>
    <lineage>
        <taxon>Eukaryota</taxon>
        <taxon>Viridiplantae</taxon>
        <taxon>Streptophyta</taxon>
        <taxon>Embryophyta</taxon>
        <taxon>Tracheophyta</taxon>
        <taxon>Spermatophyta</taxon>
        <taxon>Magnoliopsida</taxon>
        <taxon>eudicotyledons</taxon>
        <taxon>Gunneridae</taxon>
        <taxon>Pentapetalae</taxon>
        <taxon>rosids</taxon>
        <taxon>malvids</taxon>
        <taxon>Brassicales</taxon>
        <taxon>Brassicaceae</taxon>
        <taxon>Brassiceae</taxon>
        <taxon>Brassica</taxon>
    </lineage>
</organism>
<evidence type="ECO:0000313" key="2">
    <source>
        <dbReference type="Proteomes" id="UP000823674"/>
    </source>
</evidence>
<evidence type="ECO:0000313" key="1">
    <source>
        <dbReference type="EMBL" id="KAG5375231.1"/>
    </source>
</evidence>
<feature type="non-terminal residue" evidence="1">
    <location>
        <position position="1"/>
    </location>
</feature>
<dbReference type="Proteomes" id="UP000823674">
    <property type="component" value="Chromosome A10"/>
</dbReference>
<accession>A0ABQ7KQ45</accession>